<reference evidence="3 4" key="1">
    <citation type="submission" date="2020-08" db="EMBL/GenBank/DDBJ databases">
        <title>Genomic Encyclopedia of Type Strains, Phase III (KMG-III): the genomes of soil and plant-associated and newly described type strains.</title>
        <authorList>
            <person name="Whitman W."/>
        </authorList>
    </citation>
    <scope>NUCLEOTIDE SEQUENCE [LARGE SCALE GENOMIC DNA]</scope>
    <source>
        <strain evidence="3 4">CECT 3287</strain>
    </source>
</reference>
<dbReference type="RefSeq" id="WP_183216893.1">
    <property type="nucleotide sequence ID" value="NZ_BMPW01000001.1"/>
</dbReference>
<evidence type="ECO:0008006" key="5">
    <source>
        <dbReference type="Google" id="ProtNLM"/>
    </source>
</evidence>
<name>A0A7W5FCF2_9ACTN</name>
<comment type="caution">
    <text evidence="3">The sequence shown here is derived from an EMBL/GenBank/DDBJ whole genome shotgun (WGS) entry which is preliminary data.</text>
</comment>
<dbReference type="Proteomes" id="UP000590749">
    <property type="component" value="Unassembled WGS sequence"/>
</dbReference>
<keyword evidence="4" id="KW-1185">Reference proteome</keyword>
<evidence type="ECO:0000256" key="1">
    <source>
        <dbReference type="SAM" id="MobiDB-lite"/>
    </source>
</evidence>
<evidence type="ECO:0000313" key="3">
    <source>
        <dbReference type="EMBL" id="MBB3093338.1"/>
    </source>
</evidence>
<keyword evidence="2" id="KW-0812">Transmembrane</keyword>
<evidence type="ECO:0000256" key="2">
    <source>
        <dbReference type="SAM" id="Phobius"/>
    </source>
</evidence>
<feature type="transmembrane region" description="Helical" evidence="2">
    <location>
        <begin position="64"/>
        <end position="82"/>
    </location>
</feature>
<feature type="region of interest" description="Disordered" evidence="1">
    <location>
        <begin position="1"/>
        <end position="47"/>
    </location>
</feature>
<dbReference type="EMBL" id="JACHXF010000001">
    <property type="protein sequence ID" value="MBB3093338.1"/>
    <property type="molecule type" value="Genomic_DNA"/>
</dbReference>
<evidence type="ECO:0000313" key="4">
    <source>
        <dbReference type="Proteomes" id="UP000590749"/>
    </source>
</evidence>
<dbReference type="AlphaFoldDB" id="A0A7W5FCF2"/>
<keyword evidence="2" id="KW-1133">Transmembrane helix</keyword>
<proteinExistence type="predicted"/>
<feature type="transmembrane region" description="Helical" evidence="2">
    <location>
        <begin position="119"/>
        <end position="143"/>
    </location>
</feature>
<feature type="transmembrane region" description="Helical" evidence="2">
    <location>
        <begin position="88"/>
        <end position="107"/>
    </location>
</feature>
<accession>A0A7W5FCF2</accession>
<sequence length="166" mass="17367">MRIPTFPRQSTDEDTATGRTPVTPRRDDGATTTTLPPVRSETERARTISEPVAIPSPAPRARTGFLATLGLILAVAGAMLVLSGPLLGYGVGVAAVALIISLAGVFATRKRHVAGKTSALIGMVLSIGAIVLGVLALTGQVWWLDTGTHSAGELRTWLDSQFANRI</sequence>
<protein>
    <recommendedName>
        <fullName evidence="5">DUF4190 domain-containing protein</fullName>
    </recommendedName>
</protein>
<organism evidence="3 4">
    <name type="scientific">Actinoplanes campanulatus</name>
    <dbReference type="NCBI Taxonomy" id="113559"/>
    <lineage>
        <taxon>Bacteria</taxon>
        <taxon>Bacillati</taxon>
        <taxon>Actinomycetota</taxon>
        <taxon>Actinomycetes</taxon>
        <taxon>Micromonosporales</taxon>
        <taxon>Micromonosporaceae</taxon>
        <taxon>Actinoplanes</taxon>
    </lineage>
</organism>
<keyword evidence="2" id="KW-0472">Membrane</keyword>
<gene>
    <name evidence="3" type="ORF">FHR83_000972</name>
</gene>